<dbReference type="Proteomes" id="UP000031737">
    <property type="component" value="Unassembled WGS sequence"/>
</dbReference>
<organism evidence="2 3">
    <name type="scientific">Trypanosoma rangeli SC58</name>
    <dbReference type="NCBI Taxonomy" id="429131"/>
    <lineage>
        <taxon>Eukaryota</taxon>
        <taxon>Discoba</taxon>
        <taxon>Euglenozoa</taxon>
        <taxon>Kinetoplastea</taxon>
        <taxon>Metakinetoplastina</taxon>
        <taxon>Trypanosomatida</taxon>
        <taxon>Trypanosomatidae</taxon>
        <taxon>Trypanosoma</taxon>
        <taxon>Herpetosoma</taxon>
    </lineage>
</organism>
<evidence type="ECO:0008006" key="4">
    <source>
        <dbReference type="Google" id="ProtNLM"/>
    </source>
</evidence>
<reference evidence="2 3" key="1">
    <citation type="submission" date="2013-07" db="EMBL/GenBank/DDBJ databases">
        <authorList>
            <person name="Stoco P.H."/>
            <person name="Wagner G."/>
            <person name="Gerber A."/>
            <person name="Zaha A."/>
            <person name="Thompson C."/>
            <person name="Bartholomeu D.C."/>
            <person name="Luckemeyer D.D."/>
            <person name="Bahia D."/>
            <person name="Loreto E."/>
            <person name="Prestes E.B."/>
            <person name="Lima F.M."/>
            <person name="Rodrigues-Luiz G."/>
            <person name="Vallejo G.A."/>
            <person name="Filho J.F."/>
            <person name="Monteiro K.M."/>
            <person name="Tyler K.M."/>
            <person name="de Almeida L.G."/>
            <person name="Ortiz M.F."/>
            <person name="Siervo M.A."/>
            <person name="de Moraes M.H."/>
            <person name="Cunha O.L."/>
            <person name="Mendonca-Neto R."/>
            <person name="Silva R."/>
            <person name="Teixeira S.M."/>
            <person name="Murta S.M."/>
            <person name="Sincero T.C."/>
            <person name="Mendes T.A."/>
            <person name="Urmenyi T.P."/>
            <person name="Silva V.G."/>
            <person name="da Rocha W.D."/>
            <person name="Andersson B."/>
            <person name="Romanha A.J."/>
            <person name="Steindel M."/>
            <person name="de Vasconcelos A.T."/>
            <person name="Grisard E.C."/>
        </authorList>
    </citation>
    <scope>NUCLEOTIDE SEQUENCE [LARGE SCALE GENOMIC DNA]</scope>
    <source>
        <strain evidence="2 3">SC58</strain>
    </source>
</reference>
<dbReference type="VEuPathDB" id="TriTrypDB:TRSC58_07369"/>
<keyword evidence="3" id="KW-1185">Reference proteome</keyword>
<accession>A0A061ISY4</accession>
<feature type="signal peptide" evidence="1">
    <location>
        <begin position="1"/>
        <end position="27"/>
    </location>
</feature>
<proteinExistence type="predicted"/>
<gene>
    <name evidence="2" type="ORF">TRSC58_07369</name>
</gene>
<comment type="caution">
    <text evidence="2">The sequence shown here is derived from an EMBL/GenBank/DDBJ whole genome shotgun (WGS) entry which is preliminary data.</text>
</comment>
<name>A0A061ISY4_TRYRA</name>
<evidence type="ECO:0000313" key="3">
    <source>
        <dbReference type="Proteomes" id="UP000031737"/>
    </source>
</evidence>
<sequence length="74" mass="8717">MPRYATVASLIFFFYFLMLFCLPFVVSCPHLAFHNSSPPPPSTFARAKTKKKYIYGVFFVVLKKERKVHKLHFE</sequence>
<dbReference type="AlphaFoldDB" id="A0A061ISY4"/>
<evidence type="ECO:0000313" key="2">
    <source>
        <dbReference type="EMBL" id="ESL05035.1"/>
    </source>
</evidence>
<evidence type="ECO:0000256" key="1">
    <source>
        <dbReference type="SAM" id="SignalP"/>
    </source>
</evidence>
<protein>
    <recommendedName>
        <fullName evidence="4">Secreted protein</fullName>
    </recommendedName>
</protein>
<dbReference type="EMBL" id="AUPL01007517">
    <property type="protein sequence ID" value="ESL05035.1"/>
    <property type="molecule type" value="Genomic_DNA"/>
</dbReference>
<dbReference type="PROSITE" id="PS51257">
    <property type="entry name" value="PROKAR_LIPOPROTEIN"/>
    <property type="match status" value="1"/>
</dbReference>
<keyword evidence="1" id="KW-0732">Signal</keyword>
<feature type="chain" id="PRO_5001601279" description="Secreted protein" evidence="1">
    <location>
        <begin position="28"/>
        <end position="74"/>
    </location>
</feature>